<dbReference type="EMBL" id="JAWWNJ010000098">
    <property type="protein sequence ID" value="KAK6996291.1"/>
    <property type="molecule type" value="Genomic_DNA"/>
</dbReference>
<protein>
    <submittedName>
        <fullName evidence="1">Uncharacterized protein</fullName>
    </submittedName>
</protein>
<proteinExistence type="predicted"/>
<organism evidence="1 2">
    <name type="scientific">Favolaschia claudopus</name>
    <dbReference type="NCBI Taxonomy" id="2862362"/>
    <lineage>
        <taxon>Eukaryota</taxon>
        <taxon>Fungi</taxon>
        <taxon>Dikarya</taxon>
        <taxon>Basidiomycota</taxon>
        <taxon>Agaricomycotina</taxon>
        <taxon>Agaricomycetes</taxon>
        <taxon>Agaricomycetidae</taxon>
        <taxon>Agaricales</taxon>
        <taxon>Marasmiineae</taxon>
        <taxon>Mycenaceae</taxon>
        <taxon>Favolaschia</taxon>
    </lineage>
</organism>
<keyword evidence="2" id="KW-1185">Reference proteome</keyword>
<gene>
    <name evidence="1" type="ORF">R3P38DRAFT_2800003</name>
</gene>
<reference evidence="1 2" key="1">
    <citation type="journal article" date="2024" name="J Genomics">
        <title>Draft genome sequencing and assembly of Favolaschia claudopus CIRM-BRFM 2984 isolated from oak limbs.</title>
        <authorList>
            <person name="Navarro D."/>
            <person name="Drula E."/>
            <person name="Chaduli D."/>
            <person name="Cazenave R."/>
            <person name="Ahrendt S."/>
            <person name="Wang J."/>
            <person name="Lipzen A."/>
            <person name="Daum C."/>
            <person name="Barry K."/>
            <person name="Grigoriev I.V."/>
            <person name="Favel A."/>
            <person name="Rosso M.N."/>
            <person name="Martin F."/>
        </authorList>
    </citation>
    <scope>NUCLEOTIDE SEQUENCE [LARGE SCALE GENOMIC DNA]</scope>
    <source>
        <strain evidence="1 2">CIRM-BRFM 2984</strain>
    </source>
</reference>
<comment type="caution">
    <text evidence="1">The sequence shown here is derived from an EMBL/GenBank/DDBJ whole genome shotgun (WGS) entry which is preliminary data.</text>
</comment>
<dbReference type="Proteomes" id="UP001362999">
    <property type="component" value="Unassembled WGS sequence"/>
</dbReference>
<dbReference type="AlphaFoldDB" id="A0AAV9ZYL7"/>
<evidence type="ECO:0000313" key="1">
    <source>
        <dbReference type="EMBL" id="KAK6996291.1"/>
    </source>
</evidence>
<evidence type="ECO:0000313" key="2">
    <source>
        <dbReference type="Proteomes" id="UP001362999"/>
    </source>
</evidence>
<accession>A0AAV9ZYL7</accession>
<sequence length="244" mass="28321">MPMAKWCLNFLDSDRLGICLIWQFHHVLSRYGWREGRGWIFDLFHRTFGYSAEWLYQLTSYPKPSANLANCLQTVFTPPQIKWKRKRLLPFINVFKRKWLEPYNLPWSSFGRGLWCRTCRSVLDTYVDLVGGRKDAAGKMTFYLFDAPALHSDGADRLNVDTFLNHKLVIHIAVAIIHGKKKANKMARNQPCSSCPRCMREIHNISNSTPGFIACAGTKWWLILFASNRRLSVYVIWCRGVGTN</sequence>
<name>A0AAV9ZYL7_9AGAR</name>